<comment type="similarity">
    <text evidence="1">Belongs to the ARG7 family.</text>
</comment>
<dbReference type="GO" id="GO:0009733">
    <property type="term" value="P:response to auxin"/>
    <property type="evidence" value="ECO:0007669"/>
    <property type="project" value="InterPro"/>
</dbReference>
<sequence>MEVMEGKGKKGLIKKTLKTCKSIASSMGNKKGSSSEDDPITYAMKRKSKSWPRLSSSSLLSQSLSLRQGAKGDNNKCKVAPQGCFSVYVGEERQRFVIKTKFVNHPLFKMLLEEAESKYGFTSEGPLALPCDVNLFVKVLAEMDCDEEIVHHQCCSNFARSPISYHLLTPSRLISINHF</sequence>
<dbReference type="Proteomes" id="UP001454036">
    <property type="component" value="Unassembled WGS sequence"/>
</dbReference>
<comment type="caution">
    <text evidence="2">The sequence shown here is derived from an EMBL/GenBank/DDBJ whole genome shotgun (WGS) entry which is preliminary data.</text>
</comment>
<name>A0AAV3P2Y6_LITER</name>
<evidence type="ECO:0000313" key="3">
    <source>
        <dbReference type="Proteomes" id="UP001454036"/>
    </source>
</evidence>
<reference evidence="2 3" key="1">
    <citation type="submission" date="2024-01" db="EMBL/GenBank/DDBJ databases">
        <title>The complete chloroplast genome sequence of Lithospermum erythrorhizon: insights into the phylogenetic relationship among Boraginaceae species and the maternal lineages of purple gromwells.</title>
        <authorList>
            <person name="Okada T."/>
            <person name="Watanabe K."/>
        </authorList>
    </citation>
    <scope>NUCLEOTIDE SEQUENCE [LARGE SCALE GENOMIC DNA]</scope>
</reference>
<protein>
    <submittedName>
        <fullName evidence="2">Uncharacterized protein</fullName>
    </submittedName>
</protein>
<organism evidence="2 3">
    <name type="scientific">Lithospermum erythrorhizon</name>
    <name type="common">Purple gromwell</name>
    <name type="synonym">Lithospermum officinale var. erythrorhizon</name>
    <dbReference type="NCBI Taxonomy" id="34254"/>
    <lineage>
        <taxon>Eukaryota</taxon>
        <taxon>Viridiplantae</taxon>
        <taxon>Streptophyta</taxon>
        <taxon>Embryophyta</taxon>
        <taxon>Tracheophyta</taxon>
        <taxon>Spermatophyta</taxon>
        <taxon>Magnoliopsida</taxon>
        <taxon>eudicotyledons</taxon>
        <taxon>Gunneridae</taxon>
        <taxon>Pentapetalae</taxon>
        <taxon>asterids</taxon>
        <taxon>lamiids</taxon>
        <taxon>Boraginales</taxon>
        <taxon>Boraginaceae</taxon>
        <taxon>Boraginoideae</taxon>
        <taxon>Lithospermeae</taxon>
        <taxon>Lithospermum</taxon>
    </lineage>
</organism>
<keyword evidence="3" id="KW-1185">Reference proteome</keyword>
<proteinExistence type="inferred from homology"/>
<dbReference type="PANTHER" id="PTHR31374">
    <property type="entry name" value="AUXIN-INDUCED PROTEIN-LIKE-RELATED"/>
    <property type="match status" value="1"/>
</dbReference>
<dbReference type="EMBL" id="BAABME010031111">
    <property type="protein sequence ID" value="GAA0144372.1"/>
    <property type="molecule type" value="Genomic_DNA"/>
</dbReference>
<dbReference type="InterPro" id="IPR003676">
    <property type="entry name" value="SAUR_fam"/>
</dbReference>
<dbReference type="AlphaFoldDB" id="A0AAV3P2Y6"/>
<dbReference type="Pfam" id="PF02519">
    <property type="entry name" value="Auxin_inducible"/>
    <property type="match status" value="1"/>
</dbReference>
<evidence type="ECO:0000256" key="1">
    <source>
        <dbReference type="ARBA" id="ARBA00006974"/>
    </source>
</evidence>
<gene>
    <name evidence="2" type="ORF">LIER_42802</name>
</gene>
<evidence type="ECO:0000313" key="2">
    <source>
        <dbReference type="EMBL" id="GAA0144372.1"/>
    </source>
</evidence>
<dbReference type="PANTHER" id="PTHR31374:SF118">
    <property type="entry name" value="OS01G0924966 PROTEIN"/>
    <property type="match status" value="1"/>
</dbReference>
<accession>A0AAV3P2Y6</accession>